<dbReference type="AlphaFoldDB" id="A0A432MCV1"/>
<keyword evidence="2 3" id="KW-0802">TPR repeat</keyword>
<evidence type="ECO:0000313" key="4">
    <source>
        <dbReference type="EMBL" id="RUL82322.1"/>
    </source>
</evidence>
<reference evidence="4 5" key="2">
    <citation type="submission" date="2019-01" db="EMBL/GenBank/DDBJ databases">
        <title>Tautonia sociabilis, a novel thermotolerant planctomycete of Isosphaeraceae family, isolated from a 4000 m deep subterranean habitat.</title>
        <authorList>
            <person name="Kovaleva O.L."/>
            <person name="Elcheninov A.G."/>
            <person name="Van Heerden E."/>
            <person name="Toshchakov S.V."/>
            <person name="Novikov A."/>
            <person name="Bonch-Osmolovskaya E.A."/>
            <person name="Kublanov I.V."/>
        </authorList>
    </citation>
    <scope>NUCLEOTIDE SEQUENCE [LARGE SCALE GENOMIC DNA]</scope>
    <source>
        <strain evidence="4 5">GM2012</strain>
    </source>
</reference>
<name>A0A432MCV1_9BACT</name>
<dbReference type="OrthoDB" id="9790037at2"/>
<evidence type="ECO:0000313" key="5">
    <source>
        <dbReference type="Proteomes" id="UP000280296"/>
    </source>
</evidence>
<dbReference type="Proteomes" id="UP000280296">
    <property type="component" value="Unassembled WGS sequence"/>
</dbReference>
<dbReference type="Gene3D" id="1.25.40.10">
    <property type="entry name" value="Tetratricopeptide repeat domain"/>
    <property type="match status" value="1"/>
</dbReference>
<evidence type="ECO:0000256" key="1">
    <source>
        <dbReference type="ARBA" id="ARBA00022737"/>
    </source>
</evidence>
<dbReference type="InterPro" id="IPR011990">
    <property type="entry name" value="TPR-like_helical_dom_sf"/>
</dbReference>
<sequence length="275" mass="30270">MHLRRGDARAALADFDEAARGLPGRPEPKIDRALALHQLGRPAEAIASLEAAETLGASPARVAFMKARIRLESGDLEGARRDRDEGMRHRPEDAPGWVARGLARVDSDPQEALEDFREALRQDPRYLPALQNIAHTLAILPGRTSEAIAALDRLLELYPDSVPALGRRGILLARLGRRAEAIRDAEEALRLDPSPATRYQVAGIFARNSEASPNDLPEALRLLESALRAGVGWERIDNDQDLDPIRDHPAFLELVRAARAFDKAPAGVREEDNPR</sequence>
<dbReference type="Pfam" id="PF07719">
    <property type="entry name" value="TPR_2"/>
    <property type="match status" value="1"/>
</dbReference>
<dbReference type="PANTHER" id="PTHR44858:SF1">
    <property type="entry name" value="UDP-N-ACETYLGLUCOSAMINE--PEPTIDE N-ACETYLGLUCOSAMINYLTRANSFERASE SPINDLY-RELATED"/>
    <property type="match status" value="1"/>
</dbReference>
<dbReference type="EMBL" id="RYZH01000073">
    <property type="protein sequence ID" value="RUL82322.1"/>
    <property type="molecule type" value="Genomic_DNA"/>
</dbReference>
<dbReference type="InterPro" id="IPR019734">
    <property type="entry name" value="TPR_rpt"/>
</dbReference>
<comment type="caution">
    <text evidence="4">The sequence shown here is derived from an EMBL/GenBank/DDBJ whole genome shotgun (WGS) entry which is preliminary data.</text>
</comment>
<dbReference type="Pfam" id="PF14559">
    <property type="entry name" value="TPR_19"/>
    <property type="match status" value="1"/>
</dbReference>
<dbReference type="SMART" id="SM00028">
    <property type="entry name" value="TPR"/>
    <property type="match status" value="5"/>
</dbReference>
<proteinExistence type="predicted"/>
<evidence type="ECO:0000256" key="3">
    <source>
        <dbReference type="PROSITE-ProRule" id="PRU00339"/>
    </source>
</evidence>
<dbReference type="SUPFAM" id="SSF48452">
    <property type="entry name" value="TPR-like"/>
    <property type="match status" value="1"/>
</dbReference>
<dbReference type="PANTHER" id="PTHR44858">
    <property type="entry name" value="TETRATRICOPEPTIDE REPEAT PROTEIN 6"/>
    <property type="match status" value="1"/>
</dbReference>
<dbReference type="RefSeq" id="WP_126727937.1">
    <property type="nucleotide sequence ID" value="NZ_RYZH01000073.1"/>
</dbReference>
<feature type="repeat" description="TPR" evidence="3">
    <location>
        <begin position="162"/>
        <end position="195"/>
    </location>
</feature>
<evidence type="ECO:0000256" key="2">
    <source>
        <dbReference type="ARBA" id="ARBA00022803"/>
    </source>
</evidence>
<accession>A0A432MCV1</accession>
<gene>
    <name evidence="4" type="ORF">TsocGM_23700</name>
</gene>
<keyword evidence="1" id="KW-0677">Repeat</keyword>
<dbReference type="InterPro" id="IPR013105">
    <property type="entry name" value="TPR_2"/>
</dbReference>
<keyword evidence="5" id="KW-1185">Reference proteome</keyword>
<protein>
    <submittedName>
        <fullName evidence="4">Tetratricopeptide repeat protein</fullName>
    </submittedName>
</protein>
<dbReference type="PROSITE" id="PS50005">
    <property type="entry name" value="TPR"/>
    <property type="match status" value="1"/>
</dbReference>
<dbReference type="InterPro" id="IPR050498">
    <property type="entry name" value="Ycf3"/>
</dbReference>
<dbReference type="Pfam" id="PF13432">
    <property type="entry name" value="TPR_16"/>
    <property type="match status" value="1"/>
</dbReference>
<organism evidence="4 5">
    <name type="scientific">Tautonia sociabilis</name>
    <dbReference type="NCBI Taxonomy" id="2080755"/>
    <lineage>
        <taxon>Bacteria</taxon>
        <taxon>Pseudomonadati</taxon>
        <taxon>Planctomycetota</taxon>
        <taxon>Planctomycetia</taxon>
        <taxon>Isosphaerales</taxon>
        <taxon>Isosphaeraceae</taxon>
        <taxon>Tautonia</taxon>
    </lineage>
</organism>
<reference evidence="4 5" key="1">
    <citation type="submission" date="2018-12" db="EMBL/GenBank/DDBJ databases">
        <authorList>
            <person name="Toschakov S.V."/>
        </authorList>
    </citation>
    <scope>NUCLEOTIDE SEQUENCE [LARGE SCALE GENOMIC DNA]</scope>
    <source>
        <strain evidence="4 5">GM2012</strain>
    </source>
</reference>